<keyword evidence="1 7" id="KW-0645">Protease</keyword>
<dbReference type="Pfam" id="PF15494">
    <property type="entry name" value="SRCR_2"/>
    <property type="match status" value="1"/>
</dbReference>
<dbReference type="InterPro" id="IPR009003">
    <property type="entry name" value="Peptidase_S1_PA"/>
</dbReference>
<comment type="caution">
    <text evidence="6">Lacks conserved residue(s) required for the propagation of feature annotation.</text>
</comment>
<sequence>MDGTQTHNVQCEENPPPYYSVVKPNEPPPSYVDIQALPSAPAIIPFYIHHHLPQIPAPHTPQPVIAPTARVQPADLPRSSLVVTRSKKARCYGGSGGFLLILVVIGLAIWLGVHYSALLASKGSEVDNCPSSAVGCDGHRDCKRGSDESHCVRFGAGNELQVMTSNSGHFLPVCSAGWNRSLADQICQQLGFRVSYQYGSLTSTSSSFLSVSDQSTENIQGRLKVTSTCPGQQTASLLCSDCGHPHTSSRIVGGNVAALGQWPWQASLHFKGSHTCGGSLVAQDFILTAAHCFPKDSASRQVPSNWRVYLGVVSQYLLPLPYSVEQITLHELYNSHTNDYDIAILKLSLPANLSSTVQPVCLPAFDQTVSVDTQCWTSGFGATFEGAGFGSSKLMEVAVNIIDSSVCNGAEVYNGRITQNMLCAGDLNGGSDSCQGDSGGPLVCQESDGRWYLTGVTSWGVGCGRKNSPGIYSNVHSLLTWIHSKMEQERP</sequence>
<evidence type="ECO:0000256" key="4">
    <source>
        <dbReference type="ARBA" id="ARBA00023157"/>
    </source>
</evidence>
<keyword evidence="3 7" id="KW-0720">Serine protease</keyword>
<proteinExistence type="predicted"/>
<evidence type="ECO:0000259" key="10">
    <source>
        <dbReference type="PROSITE" id="PS50287"/>
    </source>
</evidence>
<evidence type="ECO:0008006" key="13">
    <source>
        <dbReference type="Google" id="ProtNLM"/>
    </source>
</evidence>
<dbReference type="InterPro" id="IPR002172">
    <property type="entry name" value="LDrepeatLR_classA_rpt"/>
</dbReference>
<dbReference type="GO" id="GO:0016020">
    <property type="term" value="C:membrane"/>
    <property type="evidence" value="ECO:0007669"/>
    <property type="project" value="InterPro"/>
</dbReference>
<evidence type="ECO:0000313" key="12">
    <source>
        <dbReference type="Proteomes" id="UP001501920"/>
    </source>
</evidence>
<dbReference type="Pfam" id="PF00089">
    <property type="entry name" value="Trypsin"/>
    <property type="match status" value="1"/>
</dbReference>
<evidence type="ECO:0000313" key="11">
    <source>
        <dbReference type="Ensembl" id="ENSPNAP00000027340.1"/>
    </source>
</evidence>
<dbReference type="OrthoDB" id="6380398at2759"/>
<dbReference type="Ensembl" id="ENSPNAT00000002810.2">
    <property type="protein sequence ID" value="ENSPNAP00000027340.1"/>
    <property type="gene ID" value="ENSPNAG00000012864.2"/>
</dbReference>
<evidence type="ECO:0000256" key="5">
    <source>
        <dbReference type="ARBA" id="ARBA00023180"/>
    </source>
</evidence>
<feature type="domain" description="Peptidase S1" evidence="9">
    <location>
        <begin position="251"/>
        <end position="487"/>
    </location>
</feature>
<dbReference type="Gene3D" id="2.40.10.10">
    <property type="entry name" value="Trypsin-like serine proteases"/>
    <property type="match status" value="1"/>
</dbReference>
<dbReference type="PANTHER" id="PTHR24252:SF27">
    <property type="entry name" value="TRANSMEMBRANE PROTEASE SERINE 3-LIKE"/>
    <property type="match status" value="1"/>
</dbReference>
<dbReference type="PROSITE" id="PS00135">
    <property type="entry name" value="TRYPSIN_SER"/>
    <property type="match status" value="1"/>
</dbReference>
<dbReference type="InterPro" id="IPR036772">
    <property type="entry name" value="SRCR-like_dom_sf"/>
</dbReference>
<evidence type="ECO:0000256" key="8">
    <source>
        <dbReference type="SAM" id="Phobius"/>
    </source>
</evidence>
<dbReference type="InterPro" id="IPR001314">
    <property type="entry name" value="Peptidase_S1A"/>
</dbReference>
<accession>A0A3B4DV65</accession>
<dbReference type="CTD" id="564693"/>
<dbReference type="PANTHER" id="PTHR24252">
    <property type="entry name" value="ACROSIN-RELATED"/>
    <property type="match status" value="1"/>
</dbReference>
<dbReference type="InterPro" id="IPR001254">
    <property type="entry name" value="Trypsin_dom"/>
</dbReference>
<dbReference type="GeneID" id="108437038"/>
<protein>
    <recommendedName>
        <fullName evidence="13">Peptidase S1 domain-containing protein</fullName>
    </recommendedName>
</protein>
<dbReference type="FunFam" id="2.40.10.10:FF:000003">
    <property type="entry name" value="Transmembrane serine protease 3"/>
    <property type="match status" value="1"/>
</dbReference>
<dbReference type="AlphaFoldDB" id="A0A3B4DV65"/>
<dbReference type="STRING" id="42514.ENSPNAP00000027340"/>
<dbReference type="SUPFAM" id="SSF57424">
    <property type="entry name" value="LDL receptor-like module"/>
    <property type="match status" value="1"/>
</dbReference>
<evidence type="ECO:0000256" key="6">
    <source>
        <dbReference type="PROSITE-ProRule" id="PRU00196"/>
    </source>
</evidence>
<dbReference type="InterPro" id="IPR036055">
    <property type="entry name" value="LDL_receptor-like_sf"/>
</dbReference>
<dbReference type="PRINTS" id="PR00722">
    <property type="entry name" value="CHYMOTRYPSIN"/>
</dbReference>
<dbReference type="InterPro" id="IPR033116">
    <property type="entry name" value="TRYPSIN_SER"/>
</dbReference>
<dbReference type="SUPFAM" id="SSF50494">
    <property type="entry name" value="Trypsin-like serine proteases"/>
    <property type="match status" value="1"/>
</dbReference>
<dbReference type="PROSITE" id="PS50287">
    <property type="entry name" value="SRCR_2"/>
    <property type="match status" value="1"/>
</dbReference>
<dbReference type="RefSeq" id="XP_017569349.1">
    <property type="nucleotide sequence ID" value="XM_017713860.2"/>
</dbReference>
<evidence type="ECO:0000256" key="7">
    <source>
        <dbReference type="RuleBase" id="RU363034"/>
    </source>
</evidence>
<dbReference type="InterPro" id="IPR018114">
    <property type="entry name" value="TRYPSIN_HIS"/>
</dbReference>
<dbReference type="GO" id="GO:0004252">
    <property type="term" value="F:serine-type endopeptidase activity"/>
    <property type="evidence" value="ECO:0007669"/>
    <property type="project" value="InterPro"/>
</dbReference>
<keyword evidence="8" id="KW-1133">Transmembrane helix</keyword>
<organism evidence="11 12">
    <name type="scientific">Pygocentrus nattereri</name>
    <name type="common">Red-bellied piranha</name>
    <dbReference type="NCBI Taxonomy" id="42514"/>
    <lineage>
        <taxon>Eukaryota</taxon>
        <taxon>Metazoa</taxon>
        <taxon>Chordata</taxon>
        <taxon>Craniata</taxon>
        <taxon>Vertebrata</taxon>
        <taxon>Euteleostomi</taxon>
        <taxon>Actinopterygii</taxon>
        <taxon>Neopterygii</taxon>
        <taxon>Teleostei</taxon>
        <taxon>Ostariophysi</taxon>
        <taxon>Characiformes</taxon>
        <taxon>Characoidei</taxon>
        <taxon>Pygocentrus</taxon>
    </lineage>
</organism>
<dbReference type="SUPFAM" id="SSF56487">
    <property type="entry name" value="SRCR-like"/>
    <property type="match status" value="1"/>
</dbReference>
<dbReference type="PROSITE" id="PS00134">
    <property type="entry name" value="TRYPSIN_HIS"/>
    <property type="match status" value="1"/>
</dbReference>
<dbReference type="CDD" id="cd00190">
    <property type="entry name" value="Tryp_SPc"/>
    <property type="match status" value="1"/>
</dbReference>
<dbReference type="GeneTree" id="ENSGT00940000159197"/>
<dbReference type="Gene3D" id="3.10.250.10">
    <property type="entry name" value="SRCR-like domain"/>
    <property type="match status" value="1"/>
</dbReference>
<feature type="transmembrane region" description="Helical" evidence="8">
    <location>
        <begin position="91"/>
        <end position="113"/>
    </location>
</feature>
<dbReference type="CDD" id="cd00112">
    <property type="entry name" value="LDLa"/>
    <property type="match status" value="1"/>
</dbReference>
<dbReference type="InterPro" id="IPR001190">
    <property type="entry name" value="SRCR"/>
</dbReference>
<dbReference type="SMART" id="SM00020">
    <property type="entry name" value="Tryp_SPc"/>
    <property type="match status" value="1"/>
</dbReference>
<keyword evidence="5" id="KW-0325">Glycoprotein</keyword>
<keyword evidence="8" id="KW-0472">Membrane</keyword>
<keyword evidence="8" id="KW-0812">Transmembrane</keyword>
<dbReference type="OMA" id="THYIIDR"/>
<name>A0A3B4DV65_PYGNA</name>
<dbReference type="PROSITE" id="PS50240">
    <property type="entry name" value="TRYPSIN_DOM"/>
    <property type="match status" value="1"/>
</dbReference>
<evidence type="ECO:0000256" key="2">
    <source>
        <dbReference type="ARBA" id="ARBA00022801"/>
    </source>
</evidence>
<feature type="domain" description="SRCR" evidence="10">
    <location>
        <begin position="160"/>
        <end position="240"/>
    </location>
</feature>
<reference evidence="11" key="2">
    <citation type="submission" date="2025-08" db="UniProtKB">
        <authorList>
            <consortium name="Ensembl"/>
        </authorList>
    </citation>
    <scope>IDENTIFICATION</scope>
</reference>
<evidence type="ECO:0000256" key="3">
    <source>
        <dbReference type="ARBA" id="ARBA00022825"/>
    </source>
</evidence>
<evidence type="ECO:0000256" key="1">
    <source>
        <dbReference type="ARBA" id="ARBA00022670"/>
    </source>
</evidence>
<keyword evidence="2 7" id="KW-0378">Hydrolase</keyword>
<dbReference type="GO" id="GO:0006508">
    <property type="term" value="P:proteolysis"/>
    <property type="evidence" value="ECO:0007669"/>
    <property type="project" value="UniProtKB-KW"/>
</dbReference>
<dbReference type="InterPro" id="IPR043504">
    <property type="entry name" value="Peptidase_S1_PA_chymotrypsin"/>
</dbReference>
<keyword evidence="4" id="KW-1015">Disulfide bond</keyword>
<reference evidence="11" key="3">
    <citation type="submission" date="2025-09" db="UniProtKB">
        <authorList>
            <consortium name="Ensembl"/>
        </authorList>
    </citation>
    <scope>IDENTIFICATION</scope>
</reference>
<dbReference type="Proteomes" id="UP001501920">
    <property type="component" value="Chromosome 23"/>
</dbReference>
<keyword evidence="12" id="KW-1185">Reference proteome</keyword>
<reference evidence="11 12" key="1">
    <citation type="submission" date="2020-10" db="EMBL/GenBank/DDBJ databases">
        <title>Pygocentrus nattereri (red-bellied piranha) genome, fPygNat1, primary haplotype.</title>
        <authorList>
            <person name="Myers G."/>
            <person name="Meyer A."/>
            <person name="Karagic N."/>
            <person name="Pippel M."/>
            <person name="Winkler S."/>
            <person name="Tracey A."/>
            <person name="Wood J."/>
            <person name="Formenti G."/>
            <person name="Howe K."/>
            <person name="Fedrigo O."/>
            <person name="Jarvis E.D."/>
        </authorList>
    </citation>
    <scope>NUCLEOTIDE SEQUENCE [LARGE SCALE GENOMIC DNA]</scope>
</reference>
<evidence type="ECO:0000259" key="9">
    <source>
        <dbReference type="PROSITE" id="PS50240"/>
    </source>
</evidence>